<keyword evidence="2" id="KW-1185">Reference proteome</keyword>
<evidence type="ECO:0000313" key="1">
    <source>
        <dbReference type="EMBL" id="OOF47511.1"/>
    </source>
</evidence>
<sequence>MNFGLTLEHQKSNLKCCENGVEFRANLRQPLNFFRANVQAYAEQLKRNGYSYTDKDGKNYQSSTYSAVHKADFVGNKWNLGLTGFNDTTGGECWLCYSHSSYFAEVPAQYVKNAFGNDILDGKGKKIESDLYKDYVEKWRELFFAYINQI</sequence>
<accession>A0A1V3IYM8</accession>
<dbReference type="Proteomes" id="UP000189161">
    <property type="component" value="Unassembled WGS sequence"/>
</dbReference>
<gene>
    <name evidence="1" type="ORF">BKK52_09025</name>
</gene>
<organism evidence="1 2">
    <name type="scientific">Rodentibacter trehalosifermentans</name>
    <dbReference type="NCBI Taxonomy" id="1908263"/>
    <lineage>
        <taxon>Bacteria</taxon>
        <taxon>Pseudomonadati</taxon>
        <taxon>Pseudomonadota</taxon>
        <taxon>Gammaproteobacteria</taxon>
        <taxon>Pasteurellales</taxon>
        <taxon>Pasteurellaceae</taxon>
        <taxon>Rodentibacter</taxon>
    </lineage>
</organism>
<dbReference type="AlphaFoldDB" id="A0A1V3IYM8"/>
<evidence type="ECO:0000313" key="2">
    <source>
        <dbReference type="Proteomes" id="UP000189161"/>
    </source>
</evidence>
<proteinExistence type="predicted"/>
<dbReference type="EMBL" id="MLHL01000051">
    <property type="protein sequence ID" value="OOF47511.1"/>
    <property type="molecule type" value="Genomic_DNA"/>
</dbReference>
<dbReference type="RefSeq" id="WP_208606153.1">
    <property type="nucleotide sequence ID" value="NZ_MLHL01000051.1"/>
</dbReference>
<comment type="caution">
    <text evidence="1">The sequence shown here is derived from an EMBL/GenBank/DDBJ whole genome shotgun (WGS) entry which is preliminary data.</text>
</comment>
<protein>
    <submittedName>
        <fullName evidence="1">Uncharacterized protein</fullName>
    </submittedName>
</protein>
<reference evidence="1 2" key="1">
    <citation type="submission" date="2016-10" db="EMBL/GenBank/DDBJ databases">
        <title>Rodentibacter gen. nov. and new species.</title>
        <authorList>
            <person name="Christensen H."/>
        </authorList>
    </citation>
    <scope>NUCLEOTIDE SEQUENCE [LARGE SCALE GENOMIC DNA]</scope>
    <source>
        <strain evidence="1 2">H1987082031</strain>
    </source>
</reference>
<name>A0A1V3IYM8_9PAST</name>